<keyword evidence="1" id="KW-1133">Transmembrane helix</keyword>
<dbReference type="STRING" id="1792845.BC343_08520"/>
<reference evidence="3 4" key="1">
    <citation type="submission" date="2016-07" db="EMBL/GenBank/DDBJ databases">
        <title>Genomic analysis of zinc-resistant bacterium Mucilaginibacter pedocola TBZ30.</title>
        <authorList>
            <person name="Huang J."/>
            <person name="Tang J."/>
        </authorList>
    </citation>
    <scope>NUCLEOTIDE SEQUENCE [LARGE SCALE GENOMIC DNA]</scope>
    <source>
        <strain evidence="3 4">TBZ30</strain>
    </source>
</reference>
<dbReference type="GO" id="GO:0016989">
    <property type="term" value="F:sigma factor antagonist activity"/>
    <property type="evidence" value="ECO:0007669"/>
    <property type="project" value="TreeGrafter"/>
</dbReference>
<feature type="domain" description="Anti-sigma K factor RskA C-terminal" evidence="2">
    <location>
        <begin position="119"/>
        <end position="274"/>
    </location>
</feature>
<dbReference type="PANTHER" id="PTHR37461:SF1">
    <property type="entry name" value="ANTI-SIGMA-K FACTOR RSKA"/>
    <property type="match status" value="1"/>
</dbReference>
<protein>
    <recommendedName>
        <fullName evidence="2">Anti-sigma K factor RskA C-terminal domain-containing protein</fullName>
    </recommendedName>
</protein>
<dbReference type="InterPro" id="IPR051474">
    <property type="entry name" value="Anti-sigma-K/W_factor"/>
</dbReference>
<dbReference type="EMBL" id="MBTF01000023">
    <property type="protein sequence ID" value="OOQ58921.1"/>
    <property type="molecule type" value="Genomic_DNA"/>
</dbReference>
<comment type="caution">
    <text evidence="3">The sequence shown here is derived from an EMBL/GenBank/DDBJ whole genome shotgun (WGS) entry which is preliminary data.</text>
</comment>
<dbReference type="InterPro" id="IPR018764">
    <property type="entry name" value="RskA_C"/>
</dbReference>
<dbReference type="GO" id="GO:0006417">
    <property type="term" value="P:regulation of translation"/>
    <property type="evidence" value="ECO:0007669"/>
    <property type="project" value="TreeGrafter"/>
</dbReference>
<dbReference type="Pfam" id="PF10099">
    <property type="entry name" value="RskA_C"/>
    <property type="match status" value="1"/>
</dbReference>
<keyword evidence="1" id="KW-0472">Membrane</keyword>
<dbReference type="GO" id="GO:0005886">
    <property type="term" value="C:plasma membrane"/>
    <property type="evidence" value="ECO:0007669"/>
    <property type="project" value="InterPro"/>
</dbReference>
<dbReference type="AlphaFoldDB" id="A0A1S9PD96"/>
<proteinExistence type="predicted"/>
<dbReference type="RefSeq" id="WP_143822267.1">
    <property type="nucleotide sequence ID" value="NZ_MBTF01000023.1"/>
</dbReference>
<dbReference type="Proteomes" id="UP000189739">
    <property type="component" value="Unassembled WGS sequence"/>
</dbReference>
<accession>A0A1S9PD96</accession>
<evidence type="ECO:0000313" key="4">
    <source>
        <dbReference type="Proteomes" id="UP000189739"/>
    </source>
</evidence>
<evidence type="ECO:0000313" key="3">
    <source>
        <dbReference type="EMBL" id="OOQ58921.1"/>
    </source>
</evidence>
<keyword evidence="1" id="KW-0812">Transmembrane</keyword>
<evidence type="ECO:0000256" key="1">
    <source>
        <dbReference type="SAM" id="Phobius"/>
    </source>
</evidence>
<sequence length="285" mass="31637">MENIEEYIESGILELYVLGQLSPEEKLQVEEMAAKHTAVRAEITEIEQAMEFYAAAHAVEPAALLEQKINGTLVTNLADDRIFTNGHTRTEEIFEDDELVTDNVVQMNAKSSGFYKYAFAACLALLLVSIYALVNLYNKLQESNTQLTAMQLDKQKIANQVILKDNELDIYRDPSYKVFKLKGTTKSPEALLTLAWSADKQRVVLDMKSMKLPEHDKQHQYQLWAIVGGKPVDLGVFDKPGEADTAGVKEMKSVANAEMFAVTVEPMGGSVNPTLTEMVVAGATK</sequence>
<evidence type="ECO:0000259" key="2">
    <source>
        <dbReference type="Pfam" id="PF10099"/>
    </source>
</evidence>
<organism evidence="3 4">
    <name type="scientific">Mucilaginibacter pedocola</name>
    <dbReference type="NCBI Taxonomy" id="1792845"/>
    <lineage>
        <taxon>Bacteria</taxon>
        <taxon>Pseudomonadati</taxon>
        <taxon>Bacteroidota</taxon>
        <taxon>Sphingobacteriia</taxon>
        <taxon>Sphingobacteriales</taxon>
        <taxon>Sphingobacteriaceae</taxon>
        <taxon>Mucilaginibacter</taxon>
    </lineage>
</organism>
<feature type="transmembrane region" description="Helical" evidence="1">
    <location>
        <begin position="117"/>
        <end position="137"/>
    </location>
</feature>
<gene>
    <name evidence="3" type="ORF">BC343_08520</name>
</gene>
<dbReference type="PANTHER" id="PTHR37461">
    <property type="entry name" value="ANTI-SIGMA-K FACTOR RSKA"/>
    <property type="match status" value="1"/>
</dbReference>
<keyword evidence="4" id="KW-1185">Reference proteome</keyword>
<name>A0A1S9PD96_9SPHI</name>
<dbReference type="OrthoDB" id="1420916at2"/>